<keyword evidence="1" id="KW-0175">Coiled coil</keyword>
<evidence type="ECO:0000256" key="1">
    <source>
        <dbReference type="SAM" id="Coils"/>
    </source>
</evidence>
<dbReference type="InterPro" id="IPR027417">
    <property type="entry name" value="P-loop_NTPase"/>
</dbReference>
<keyword evidence="4" id="KW-1185">Reference proteome</keyword>
<dbReference type="RefSeq" id="WP_167576619.1">
    <property type="nucleotide sequence ID" value="NZ_CP050321.1"/>
</dbReference>
<feature type="coiled-coil region" evidence="1">
    <location>
        <begin position="7"/>
        <end position="34"/>
    </location>
</feature>
<dbReference type="InterPro" id="IPR045063">
    <property type="entry name" value="Dynamin_N"/>
</dbReference>
<dbReference type="KEGG" id="kgn:GY169_18615"/>
<reference evidence="3 4" key="1">
    <citation type="submission" date="2020-02" db="EMBL/GenBank/DDBJ databases">
        <title>Whole genome PO2S7.</title>
        <authorList>
            <person name="Singha K.M."/>
        </authorList>
    </citation>
    <scope>NUCLEOTIDE SEQUENCE [LARGE SCALE GENOMIC DNA]</scope>
    <source>
        <strain evidence="3 4">PO2S7</strain>
    </source>
</reference>
<dbReference type="AlphaFoldDB" id="A0A6G9RQY8"/>
<feature type="domain" description="Dynamin N-terminal" evidence="2">
    <location>
        <begin position="151"/>
        <end position="244"/>
    </location>
</feature>
<evidence type="ECO:0000259" key="2">
    <source>
        <dbReference type="Pfam" id="PF00350"/>
    </source>
</evidence>
<dbReference type="Proteomes" id="UP000503580">
    <property type="component" value="Chromosome"/>
</dbReference>
<proteinExistence type="predicted"/>
<organism evidence="3 4">
    <name type="scientific">Kluyvera genomosp. 3</name>
    <dbReference type="NCBI Taxonomy" id="2774055"/>
    <lineage>
        <taxon>Bacteria</taxon>
        <taxon>Pseudomonadati</taxon>
        <taxon>Pseudomonadota</taxon>
        <taxon>Gammaproteobacteria</taxon>
        <taxon>Enterobacterales</taxon>
        <taxon>Enterobacteriaceae</taxon>
        <taxon>Kluyvera</taxon>
    </lineage>
</organism>
<dbReference type="EMBL" id="CP050321">
    <property type="protein sequence ID" value="QIR28693.1"/>
    <property type="molecule type" value="Genomic_DNA"/>
</dbReference>
<protein>
    <recommendedName>
        <fullName evidence="2">Dynamin N-terminal domain-containing protein</fullName>
    </recommendedName>
</protein>
<gene>
    <name evidence="3" type="ORF">GY169_18615</name>
</gene>
<evidence type="ECO:0000313" key="3">
    <source>
        <dbReference type="EMBL" id="QIR28693.1"/>
    </source>
</evidence>
<name>A0A6G9RQY8_9ENTR</name>
<sequence>MHNEMLREELLASFQQLQNQFNSSLEEAKELDREFASRYQQFKHNLSGQLAEARAKLPKTSPLSQSLTEFISGLEKQDSAWKAKLESQDKGLSFRKNFEDSLLVYVYGKVKSGKSSLGNYMAWGYTDPTEQQQQQHGQSPLEYKSYENSDAENGDARHEAERREKFRVGATEATSSIQSFRLPGLTWVDSPGLHSVRMQNGALAREHADHADLILYTMKSDAPGRASDLAEIRTLCSKEKNIMLLLTGSDKKEHDWDEENDVFLDRLVMKPASDRQLQCEYVKKELIAAELDADNIEILSVSARYAEHNANDAASIRESGMGQLFSTLYRISQEKGVRMKRAVPIRNFTHFLNSCIKEVEQYRTLTGKFSLLVAEMKTRTDQQMRPAILEAQSTMRRNIEAQFNALTAHRDSKDRINNALTAAKHTWDDEAETLITQALDRILSDVMTNFKSKVVATWTASELKLPEFSVQTITENIPDGYIKSTRGRRSGIGAALGGIAGSFLGPLGTVAGASLGGALGAAAGSSARVSTRSIEIAIGDNLNALHVQVQSLYNDVVGKEIEHRVNTLLSTLLIDMSDACTEINNEISNFKAALVKLQATAKDKLISEEG</sequence>
<dbReference type="Gene3D" id="3.40.50.300">
    <property type="entry name" value="P-loop containing nucleotide triphosphate hydrolases"/>
    <property type="match status" value="1"/>
</dbReference>
<accession>A0A6G9RQY8</accession>
<dbReference type="Pfam" id="PF00350">
    <property type="entry name" value="Dynamin_N"/>
    <property type="match status" value="1"/>
</dbReference>
<dbReference type="SUPFAM" id="SSF52540">
    <property type="entry name" value="P-loop containing nucleoside triphosphate hydrolases"/>
    <property type="match status" value="1"/>
</dbReference>
<evidence type="ECO:0000313" key="4">
    <source>
        <dbReference type="Proteomes" id="UP000503580"/>
    </source>
</evidence>